<reference evidence="8 9" key="1">
    <citation type="journal article" date="2018" name="Sci. Rep.">
        <title>Genomic signatures of local adaptation to the degree of environmental predictability in rotifers.</title>
        <authorList>
            <person name="Franch-Gras L."/>
            <person name="Hahn C."/>
            <person name="Garcia-Roger E.M."/>
            <person name="Carmona M.J."/>
            <person name="Serra M."/>
            <person name="Gomez A."/>
        </authorList>
    </citation>
    <scope>NUCLEOTIDE SEQUENCE [LARGE SCALE GENOMIC DNA]</scope>
    <source>
        <strain evidence="8">HYR1</strain>
    </source>
</reference>
<dbReference type="OrthoDB" id="424753at2759"/>
<feature type="active site" evidence="5 6">
    <location>
        <position position="290"/>
    </location>
</feature>
<dbReference type="Proteomes" id="UP000276133">
    <property type="component" value="Unassembled WGS sequence"/>
</dbReference>
<dbReference type="SMART" id="SM00720">
    <property type="entry name" value="calpain_III"/>
    <property type="match status" value="1"/>
</dbReference>
<dbReference type="PANTHER" id="PTHR10183:SF379">
    <property type="entry name" value="CALPAIN-5"/>
    <property type="match status" value="1"/>
</dbReference>
<dbReference type="SUPFAM" id="SSF54001">
    <property type="entry name" value="Cysteine proteinases"/>
    <property type="match status" value="1"/>
</dbReference>
<dbReference type="PANTHER" id="PTHR10183">
    <property type="entry name" value="CALPAIN"/>
    <property type="match status" value="1"/>
</dbReference>
<proteinExistence type="inferred from homology"/>
<dbReference type="STRING" id="10195.A0A3M7RKU8"/>
<evidence type="ECO:0000256" key="2">
    <source>
        <dbReference type="ARBA" id="ARBA00022670"/>
    </source>
</evidence>
<evidence type="ECO:0000313" key="8">
    <source>
        <dbReference type="EMBL" id="RNA23928.1"/>
    </source>
</evidence>
<dbReference type="Pfam" id="PF01067">
    <property type="entry name" value="Calpain_III"/>
    <property type="match status" value="1"/>
</dbReference>
<dbReference type="PROSITE" id="PS50203">
    <property type="entry name" value="CALPAIN_CAT"/>
    <property type="match status" value="1"/>
</dbReference>
<dbReference type="GO" id="GO:0004198">
    <property type="term" value="F:calcium-dependent cysteine-type endopeptidase activity"/>
    <property type="evidence" value="ECO:0007669"/>
    <property type="project" value="InterPro"/>
</dbReference>
<feature type="domain" description="Calpain catalytic" evidence="7">
    <location>
        <begin position="25"/>
        <end position="350"/>
    </location>
</feature>
<dbReference type="GO" id="GO:0006508">
    <property type="term" value="P:proteolysis"/>
    <property type="evidence" value="ECO:0007669"/>
    <property type="project" value="UniProtKB-KW"/>
</dbReference>
<keyword evidence="4 6" id="KW-0788">Thiol protease</keyword>
<protein>
    <submittedName>
        <fullName evidence="8">Calpain-A isoform X4</fullName>
    </submittedName>
</protein>
<organism evidence="8 9">
    <name type="scientific">Brachionus plicatilis</name>
    <name type="common">Marine rotifer</name>
    <name type="synonym">Brachionus muelleri</name>
    <dbReference type="NCBI Taxonomy" id="10195"/>
    <lineage>
        <taxon>Eukaryota</taxon>
        <taxon>Metazoa</taxon>
        <taxon>Spiralia</taxon>
        <taxon>Gnathifera</taxon>
        <taxon>Rotifera</taxon>
        <taxon>Eurotatoria</taxon>
        <taxon>Monogononta</taxon>
        <taxon>Pseudotrocha</taxon>
        <taxon>Ploima</taxon>
        <taxon>Brachionidae</taxon>
        <taxon>Brachionus</taxon>
    </lineage>
</organism>
<dbReference type="InterPro" id="IPR022682">
    <property type="entry name" value="Calpain_domain_III"/>
</dbReference>
<dbReference type="InterPro" id="IPR000169">
    <property type="entry name" value="Pept_cys_AS"/>
</dbReference>
<dbReference type="InterPro" id="IPR022684">
    <property type="entry name" value="Calpain_cysteine_protease"/>
</dbReference>
<accession>A0A3M7RKU8</accession>
<evidence type="ECO:0000256" key="5">
    <source>
        <dbReference type="PIRSR" id="PIRSR622684-1"/>
    </source>
</evidence>
<dbReference type="Gene3D" id="2.60.120.380">
    <property type="match status" value="1"/>
</dbReference>
<gene>
    <name evidence="8" type="ORF">BpHYR1_050130</name>
</gene>
<feature type="active site" evidence="5 6">
    <location>
        <position position="251"/>
    </location>
</feature>
<dbReference type="EMBL" id="REGN01003195">
    <property type="protein sequence ID" value="RNA23928.1"/>
    <property type="molecule type" value="Genomic_DNA"/>
</dbReference>
<sequence length="606" mass="69790">MPNFKPYLDQNYDSIKQSLLSSGELFNDEQFPADISSVYKKRNNNKQIFWKRPNEFCENQPVFIHEHIEPNDLDQGSIGNCWVISAMAAVASVPDYSQVVIPPDQSFEQNYAGIFRFRFWRYGQWVEVVVDDRLPVDEHNRLWFCHNKKDSNEMFGPLFEKAYAKLNLCYEFLDGGDTVDALVDMTGGVHERFRFRKRNNDDASSRIVDADSLWKIIFQSFSEKSLVGATIDVRDGRGDEYSQDNGLTLGHAYSVLNAYEILDNDGEYKLRESADEESPENSIKLLKIRNPWGQAKSYTGKWGPKSSEWQSLSAELKHSLGMNDQSDGQFLIMLSEFVKEFDGLDVVHVDMNTFSSDSAEMGVKYDWIVKQMNGQWISGLNAGGCGNERFEDFWKNPQHLISLKLQNDQDNLVSTIISLIHKDQTKRRLERDGSYEQSNEPINCSVYRKKDGVGSKKKYIYSDLDEVFSHHFYLSQREVSVKLDLAPGEYVIIPSLFNKDAEGSYLLRVFIEGGLSKDVTIRSFDLDKKKKPKVAEQVKNEENGEIQTIDFGFDQEEEYEDEYENNYEDVEIPEEFKANRKNYDQYLIQDAIGPGGQIVSRACLIM</sequence>
<feature type="active site" evidence="5 6">
    <location>
        <position position="81"/>
    </location>
</feature>
<dbReference type="AlphaFoldDB" id="A0A3M7RKU8"/>
<evidence type="ECO:0000256" key="4">
    <source>
        <dbReference type="ARBA" id="ARBA00022807"/>
    </source>
</evidence>
<dbReference type="Pfam" id="PF00648">
    <property type="entry name" value="Peptidase_C2"/>
    <property type="match status" value="1"/>
</dbReference>
<dbReference type="InterPro" id="IPR038765">
    <property type="entry name" value="Papain-like_cys_pep_sf"/>
</dbReference>
<comment type="similarity">
    <text evidence="1">Belongs to the peptidase C2 family.</text>
</comment>
<dbReference type="InterPro" id="IPR001300">
    <property type="entry name" value="Peptidase_C2_calpain_cat"/>
</dbReference>
<dbReference type="CDD" id="cd00044">
    <property type="entry name" value="CysPc"/>
    <property type="match status" value="1"/>
</dbReference>
<dbReference type="Gene3D" id="3.90.70.10">
    <property type="entry name" value="Cysteine proteinases"/>
    <property type="match status" value="1"/>
</dbReference>
<evidence type="ECO:0000256" key="1">
    <source>
        <dbReference type="ARBA" id="ARBA00007623"/>
    </source>
</evidence>
<dbReference type="SUPFAM" id="SSF49758">
    <property type="entry name" value="Calpain large subunit, middle domain (domain III)"/>
    <property type="match status" value="1"/>
</dbReference>
<dbReference type="PROSITE" id="PS00139">
    <property type="entry name" value="THIOL_PROTEASE_CYS"/>
    <property type="match status" value="1"/>
</dbReference>
<keyword evidence="2 6" id="KW-0645">Protease</keyword>
<keyword evidence="3 6" id="KW-0378">Hydrolase</keyword>
<evidence type="ECO:0000259" key="7">
    <source>
        <dbReference type="PROSITE" id="PS50203"/>
    </source>
</evidence>
<comment type="caution">
    <text evidence="8">The sequence shown here is derived from an EMBL/GenBank/DDBJ whole genome shotgun (WGS) entry which is preliminary data.</text>
</comment>
<dbReference type="InterPro" id="IPR036213">
    <property type="entry name" value="Calpain_III_sf"/>
</dbReference>
<dbReference type="GO" id="GO:0005737">
    <property type="term" value="C:cytoplasm"/>
    <property type="evidence" value="ECO:0007669"/>
    <property type="project" value="TreeGrafter"/>
</dbReference>
<evidence type="ECO:0000256" key="6">
    <source>
        <dbReference type="PROSITE-ProRule" id="PRU00239"/>
    </source>
</evidence>
<name>A0A3M7RKU8_BRAPC</name>
<dbReference type="PRINTS" id="PR00704">
    <property type="entry name" value="CALPAIN"/>
</dbReference>
<evidence type="ECO:0000256" key="3">
    <source>
        <dbReference type="ARBA" id="ARBA00022801"/>
    </source>
</evidence>
<evidence type="ECO:0000313" key="9">
    <source>
        <dbReference type="Proteomes" id="UP000276133"/>
    </source>
</evidence>
<dbReference type="SMART" id="SM00230">
    <property type="entry name" value="CysPc"/>
    <property type="match status" value="1"/>
</dbReference>
<dbReference type="InterPro" id="IPR022683">
    <property type="entry name" value="Calpain_III"/>
</dbReference>
<keyword evidence="9" id="KW-1185">Reference proteome</keyword>